<protein>
    <submittedName>
        <fullName evidence="4">DUF1127 domain-containing protein</fullName>
    </submittedName>
</protein>
<organism evidence="4 5">
    <name type="scientific">Microvirga brassicacearum</name>
    <dbReference type="NCBI Taxonomy" id="2580413"/>
    <lineage>
        <taxon>Bacteria</taxon>
        <taxon>Pseudomonadati</taxon>
        <taxon>Pseudomonadota</taxon>
        <taxon>Alphaproteobacteria</taxon>
        <taxon>Hyphomicrobiales</taxon>
        <taxon>Methylobacteriaceae</taxon>
        <taxon>Microvirga</taxon>
    </lineage>
</organism>
<evidence type="ECO:0000313" key="4">
    <source>
        <dbReference type="EMBL" id="KAB0264531.1"/>
    </source>
</evidence>
<dbReference type="Pfam" id="PF06568">
    <property type="entry name" value="YjiS-like"/>
    <property type="match status" value="1"/>
</dbReference>
<keyword evidence="2" id="KW-0472">Membrane</keyword>
<evidence type="ECO:0000256" key="2">
    <source>
        <dbReference type="SAM" id="Phobius"/>
    </source>
</evidence>
<feature type="domain" description="YjiS-like" evidence="3">
    <location>
        <begin position="36"/>
        <end position="67"/>
    </location>
</feature>
<comment type="caution">
    <text evidence="4">The sequence shown here is derived from an EMBL/GenBank/DDBJ whole genome shotgun (WGS) entry which is preliminary data.</text>
</comment>
<feature type="region of interest" description="Disordered" evidence="1">
    <location>
        <begin position="90"/>
        <end position="115"/>
    </location>
</feature>
<accession>A0A5N3P4F9</accession>
<reference evidence="4 5" key="1">
    <citation type="journal article" date="2019" name="Microorganisms">
        <title>Genome Insights into the Novel Species Microvirga brassicacearum, a Rapeseed Endophyte with Biotechnological Potential.</title>
        <authorList>
            <person name="Jimenez-Gomez A."/>
            <person name="Saati-Santamaria Z."/>
            <person name="Igual J.M."/>
            <person name="Rivas R."/>
            <person name="Mateos P.F."/>
            <person name="Garcia-Fraile P."/>
        </authorList>
    </citation>
    <scope>NUCLEOTIDE SEQUENCE [LARGE SCALE GENOMIC DNA]</scope>
    <source>
        <strain evidence="4 5">CDVBN77</strain>
    </source>
</reference>
<sequence>MTNLTHTLSPASRATSLTTLFQRAGGAFGAVVVGLATRWRHRREVRRLAEFDDRMLKDIGLTRSEVEGALAEPFFRDRAVFLVRWNEPRSPREPVKPMTRARPKVPLANSHECCA</sequence>
<dbReference type="OrthoDB" id="7861975at2"/>
<keyword evidence="5" id="KW-1185">Reference proteome</keyword>
<keyword evidence="2" id="KW-1133">Transmembrane helix</keyword>
<dbReference type="InterPro" id="IPR009506">
    <property type="entry name" value="YjiS-like"/>
</dbReference>
<dbReference type="Proteomes" id="UP000325684">
    <property type="component" value="Unassembled WGS sequence"/>
</dbReference>
<dbReference type="RefSeq" id="WP_150949444.1">
    <property type="nucleotide sequence ID" value="NZ_VCMV01000071.1"/>
</dbReference>
<keyword evidence="2" id="KW-0812">Transmembrane</keyword>
<proteinExistence type="predicted"/>
<feature type="transmembrane region" description="Helical" evidence="2">
    <location>
        <begin position="20"/>
        <end position="37"/>
    </location>
</feature>
<evidence type="ECO:0000256" key="1">
    <source>
        <dbReference type="SAM" id="MobiDB-lite"/>
    </source>
</evidence>
<dbReference type="EMBL" id="VCMV01000071">
    <property type="protein sequence ID" value="KAB0264531.1"/>
    <property type="molecule type" value="Genomic_DNA"/>
</dbReference>
<evidence type="ECO:0000259" key="3">
    <source>
        <dbReference type="Pfam" id="PF06568"/>
    </source>
</evidence>
<gene>
    <name evidence="4" type="ORF">FEZ63_23165</name>
</gene>
<name>A0A5N3P4F9_9HYPH</name>
<evidence type="ECO:0000313" key="5">
    <source>
        <dbReference type="Proteomes" id="UP000325684"/>
    </source>
</evidence>
<dbReference type="AlphaFoldDB" id="A0A5N3P4F9"/>